<feature type="region of interest" description="Disordered" evidence="1">
    <location>
        <begin position="59"/>
        <end position="161"/>
    </location>
</feature>
<feature type="region of interest" description="Disordered" evidence="1">
    <location>
        <begin position="1"/>
        <end position="25"/>
    </location>
</feature>
<organism evidence="2 3">
    <name type="scientific">Austropuccinia psidii MF-1</name>
    <dbReference type="NCBI Taxonomy" id="1389203"/>
    <lineage>
        <taxon>Eukaryota</taxon>
        <taxon>Fungi</taxon>
        <taxon>Dikarya</taxon>
        <taxon>Basidiomycota</taxon>
        <taxon>Pucciniomycotina</taxon>
        <taxon>Pucciniomycetes</taxon>
        <taxon>Pucciniales</taxon>
        <taxon>Sphaerophragmiaceae</taxon>
        <taxon>Austropuccinia</taxon>
    </lineage>
</organism>
<evidence type="ECO:0000313" key="3">
    <source>
        <dbReference type="Proteomes" id="UP000765509"/>
    </source>
</evidence>
<protein>
    <submittedName>
        <fullName evidence="2">Uncharacterized protein</fullName>
    </submittedName>
</protein>
<feature type="compositionally biased region" description="Polar residues" evidence="1">
    <location>
        <begin position="59"/>
        <end position="72"/>
    </location>
</feature>
<reference evidence="2" key="1">
    <citation type="submission" date="2021-03" db="EMBL/GenBank/DDBJ databases">
        <title>Draft genome sequence of rust myrtle Austropuccinia psidii MF-1, a brazilian biotype.</title>
        <authorList>
            <person name="Quecine M.C."/>
            <person name="Pachon D.M.R."/>
            <person name="Bonatelli M.L."/>
            <person name="Correr F.H."/>
            <person name="Franceschini L.M."/>
            <person name="Leite T.F."/>
            <person name="Margarido G.R.A."/>
            <person name="Almeida C.A."/>
            <person name="Ferrarezi J.A."/>
            <person name="Labate C.A."/>
        </authorList>
    </citation>
    <scope>NUCLEOTIDE SEQUENCE</scope>
    <source>
        <strain evidence="2">MF-1</strain>
    </source>
</reference>
<feature type="compositionally biased region" description="Acidic residues" evidence="1">
    <location>
        <begin position="113"/>
        <end position="127"/>
    </location>
</feature>
<feature type="compositionally biased region" description="Polar residues" evidence="1">
    <location>
        <begin position="138"/>
        <end position="161"/>
    </location>
</feature>
<comment type="caution">
    <text evidence="2">The sequence shown here is derived from an EMBL/GenBank/DDBJ whole genome shotgun (WGS) entry which is preliminary data.</text>
</comment>
<name>A0A9Q3BPY2_9BASI</name>
<accession>A0A9Q3BPY2</accession>
<sequence length="190" mass="20617">MASGNYHRPPVTFKKDSPQDQGNFGPSQWTQACRNQDWCIYGIYLLLFLYPLEPYKSSSTEGLFGQRTTHGRGSTIKEGRKEGRGPNRASSFSGVVGFVPGISRTTLKGTGENDAEEEENSVAEEESDSTKVAPTPVGESQLTGGPNLSRCNQPVSNGSEPSLLTIMRQMTQIISDLQSASSSEASRLHL</sequence>
<gene>
    <name evidence="2" type="ORF">O181_008740</name>
</gene>
<evidence type="ECO:0000256" key="1">
    <source>
        <dbReference type="SAM" id="MobiDB-lite"/>
    </source>
</evidence>
<feature type="compositionally biased region" description="Basic and acidic residues" evidence="1">
    <location>
        <begin position="75"/>
        <end position="85"/>
    </location>
</feature>
<keyword evidence="3" id="KW-1185">Reference proteome</keyword>
<dbReference type="Proteomes" id="UP000765509">
    <property type="component" value="Unassembled WGS sequence"/>
</dbReference>
<dbReference type="EMBL" id="AVOT02002056">
    <property type="protein sequence ID" value="MBW0469025.1"/>
    <property type="molecule type" value="Genomic_DNA"/>
</dbReference>
<proteinExistence type="predicted"/>
<dbReference type="AlphaFoldDB" id="A0A9Q3BPY2"/>
<evidence type="ECO:0000313" key="2">
    <source>
        <dbReference type="EMBL" id="MBW0469025.1"/>
    </source>
</evidence>